<gene>
    <name evidence="1" type="ORF">NQ317_006121</name>
</gene>
<reference evidence="1" key="1">
    <citation type="journal article" date="2023" name="Insect Mol. Biol.">
        <title>Genome sequencing provides insights into the evolution of gene families encoding plant cell wall-degrading enzymes in longhorned beetles.</title>
        <authorList>
            <person name="Shin N.R."/>
            <person name="Okamura Y."/>
            <person name="Kirsch R."/>
            <person name="Pauchet Y."/>
        </authorList>
    </citation>
    <scope>NUCLEOTIDE SEQUENCE</scope>
    <source>
        <strain evidence="1">MMC_N1</strain>
    </source>
</reference>
<evidence type="ECO:0000313" key="1">
    <source>
        <dbReference type="EMBL" id="KAJ8978559.1"/>
    </source>
</evidence>
<evidence type="ECO:0000313" key="2">
    <source>
        <dbReference type="Proteomes" id="UP001162164"/>
    </source>
</evidence>
<proteinExistence type="predicted"/>
<sequence>MVPGHKRYLHRTNEYTTQLFVATLAIVILSSDANVLRTARDYIPETNRNADHNSCCIIPTCDEYGKCYETLSCGYICS</sequence>
<dbReference type="EMBL" id="JAPWTJ010000425">
    <property type="protein sequence ID" value="KAJ8978559.1"/>
    <property type="molecule type" value="Genomic_DNA"/>
</dbReference>
<dbReference type="Proteomes" id="UP001162164">
    <property type="component" value="Unassembled WGS sequence"/>
</dbReference>
<comment type="caution">
    <text evidence="1">The sequence shown here is derived from an EMBL/GenBank/DDBJ whole genome shotgun (WGS) entry which is preliminary data.</text>
</comment>
<keyword evidence="2" id="KW-1185">Reference proteome</keyword>
<accession>A0ABQ9JK28</accession>
<protein>
    <submittedName>
        <fullName evidence="1">Uncharacterized protein</fullName>
    </submittedName>
</protein>
<name>A0ABQ9JK28_9CUCU</name>
<organism evidence="1 2">
    <name type="scientific">Molorchus minor</name>
    <dbReference type="NCBI Taxonomy" id="1323400"/>
    <lineage>
        <taxon>Eukaryota</taxon>
        <taxon>Metazoa</taxon>
        <taxon>Ecdysozoa</taxon>
        <taxon>Arthropoda</taxon>
        <taxon>Hexapoda</taxon>
        <taxon>Insecta</taxon>
        <taxon>Pterygota</taxon>
        <taxon>Neoptera</taxon>
        <taxon>Endopterygota</taxon>
        <taxon>Coleoptera</taxon>
        <taxon>Polyphaga</taxon>
        <taxon>Cucujiformia</taxon>
        <taxon>Chrysomeloidea</taxon>
        <taxon>Cerambycidae</taxon>
        <taxon>Lamiinae</taxon>
        <taxon>Monochamini</taxon>
        <taxon>Molorchus</taxon>
    </lineage>
</organism>